<evidence type="ECO:0000313" key="9">
    <source>
        <dbReference type="Proteomes" id="UP000887567"/>
    </source>
</evidence>
<evidence type="ECO:0000256" key="2">
    <source>
        <dbReference type="ARBA" id="ARBA00004604"/>
    </source>
</evidence>
<dbReference type="Proteomes" id="UP000887567">
    <property type="component" value="Unplaced"/>
</dbReference>
<feature type="compositionally biased region" description="Polar residues" evidence="7">
    <location>
        <begin position="253"/>
        <end position="263"/>
    </location>
</feature>
<proteinExistence type="inferred from homology"/>
<organism evidence="8 9">
    <name type="scientific">Exaiptasia diaphana</name>
    <name type="common">Tropical sea anemone</name>
    <name type="synonym">Aiptasia pulchella</name>
    <dbReference type="NCBI Taxonomy" id="2652724"/>
    <lineage>
        <taxon>Eukaryota</taxon>
        <taxon>Metazoa</taxon>
        <taxon>Cnidaria</taxon>
        <taxon>Anthozoa</taxon>
        <taxon>Hexacorallia</taxon>
        <taxon>Actiniaria</taxon>
        <taxon>Aiptasiidae</taxon>
        <taxon>Exaiptasia</taxon>
    </lineage>
</organism>
<keyword evidence="4" id="KW-0690">Ribosome biogenesis</keyword>
<dbReference type="GO" id="GO:0030687">
    <property type="term" value="C:preribosome, large subunit precursor"/>
    <property type="evidence" value="ECO:0007669"/>
    <property type="project" value="TreeGrafter"/>
</dbReference>
<comment type="similarity">
    <text evidence="3">Belongs to the EBP2 family.</text>
</comment>
<dbReference type="OMA" id="RETMFHR"/>
<evidence type="ECO:0000256" key="4">
    <source>
        <dbReference type="ARBA" id="ARBA00022517"/>
    </source>
</evidence>
<feature type="compositionally biased region" description="Basic residues" evidence="7">
    <location>
        <begin position="225"/>
        <end position="252"/>
    </location>
</feature>
<keyword evidence="5" id="KW-0175">Coiled coil</keyword>
<accession>A0A913X9B7</accession>
<feature type="compositionally biased region" description="Basic residues" evidence="7">
    <location>
        <begin position="277"/>
        <end position="295"/>
    </location>
</feature>
<feature type="compositionally biased region" description="Basic and acidic residues" evidence="7">
    <location>
        <begin position="180"/>
        <end position="195"/>
    </location>
</feature>
<dbReference type="GO" id="GO:0034399">
    <property type="term" value="C:nuclear periphery"/>
    <property type="evidence" value="ECO:0007669"/>
    <property type="project" value="TreeGrafter"/>
</dbReference>
<dbReference type="GO" id="GO:0005730">
    <property type="term" value="C:nucleolus"/>
    <property type="evidence" value="ECO:0007669"/>
    <property type="project" value="UniProtKB-SubCell"/>
</dbReference>
<reference evidence="8" key="1">
    <citation type="submission" date="2022-11" db="UniProtKB">
        <authorList>
            <consortium name="EnsemblMetazoa"/>
        </authorList>
    </citation>
    <scope>IDENTIFICATION</scope>
</reference>
<dbReference type="GO" id="GO:0042273">
    <property type="term" value="P:ribosomal large subunit biogenesis"/>
    <property type="evidence" value="ECO:0007669"/>
    <property type="project" value="TreeGrafter"/>
</dbReference>
<dbReference type="KEGG" id="epa:110239538"/>
<comment type="subcellular location">
    <subcellularLocation>
        <location evidence="2">Nucleus</location>
        <location evidence="2">Nucleolus</location>
    </subcellularLocation>
</comment>
<dbReference type="GeneID" id="110239538"/>
<feature type="region of interest" description="Disordered" evidence="7">
    <location>
        <begin position="168"/>
        <end position="295"/>
    </location>
</feature>
<sequence>MASKLDEEMFESSESDDSDTELQKAFMRGELKVGLNRPAFVPRAQRPSINNVEGIKQKLEHITKNLDWIETMDVIFDGGEEEKEEENNNTTEVHDDFKREMRFYKQAQHAVTTAIPRLHSLGVKTNRPEDYFAEMVKTDEHMQRVRAKLLSKQQGIERSDKMKKLREMKKFGKKVQQDVLQKRQKEKKEMIESVKKYRKGNKQAAPEFMKDDDFDINTEKEKKKSQGKSNKRKAKDKKFGHGGKKRGLKHNTKSSSADVSSFNSRKHSKAPRLNQPGKKRKAQRPGKSRRKKMKK</sequence>
<evidence type="ECO:0000256" key="7">
    <source>
        <dbReference type="SAM" id="MobiDB-lite"/>
    </source>
</evidence>
<keyword evidence="9" id="KW-1185">Reference proteome</keyword>
<feature type="region of interest" description="Disordered" evidence="7">
    <location>
        <begin position="1"/>
        <end position="22"/>
    </location>
</feature>
<evidence type="ECO:0000256" key="6">
    <source>
        <dbReference type="ARBA" id="ARBA00023242"/>
    </source>
</evidence>
<dbReference type="RefSeq" id="XP_020900919.1">
    <property type="nucleotide sequence ID" value="XM_021045260.2"/>
</dbReference>
<dbReference type="PANTHER" id="PTHR13028">
    <property type="entry name" value="RRNA PROCESSING PROTEIN EBNA1-BINDING PROTEIN-RELATED"/>
    <property type="match status" value="1"/>
</dbReference>
<dbReference type="OrthoDB" id="443772at2759"/>
<keyword evidence="6" id="KW-0539">Nucleus</keyword>
<evidence type="ECO:0000256" key="1">
    <source>
        <dbReference type="ARBA" id="ARBA00003387"/>
    </source>
</evidence>
<protein>
    <submittedName>
        <fullName evidence="8">Uncharacterized protein</fullName>
    </submittedName>
</protein>
<evidence type="ECO:0000256" key="5">
    <source>
        <dbReference type="ARBA" id="ARBA00023054"/>
    </source>
</evidence>
<dbReference type="AlphaFoldDB" id="A0A913X9B7"/>
<dbReference type="PANTHER" id="PTHR13028:SF0">
    <property type="entry name" value="RRNA-PROCESSING PROTEIN EBP2-RELATED"/>
    <property type="match status" value="1"/>
</dbReference>
<feature type="compositionally biased region" description="Acidic residues" evidence="7">
    <location>
        <begin position="8"/>
        <end position="20"/>
    </location>
</feature>
<name>A0A913X9B7_EXADI</name>
<dbReference type="InterPro" id="IPR008610">
    <property type="entry name" value="Ebp2"/>
</dbReference>
<evidence type="ECO:0000256" key="3">
    <source>
        <dbReference type="ARBA" id="ARBA00007336"/>
    </source>
</evidence>
<dbReference type="Pfam" id="PF05890">
    <property type="entry name" value="Ebp2"/>
    <property type="match status" value="1"/>
</dbReference>
<comment type="function">
    <text evidence="1">Required for the processing of the 27S pre-rRNA.</text>
</comment>
<dbReference type="EnsemblMetazoa" id="XM_021045260.2">
    <property type="protein sequence ID" value="XP_020900919.1"/>
    <property type="gene ID" value="LOC110239538"/>
</dbReference>
<evidence type="ECO:0000313" key="8">
    <source>
        <dbReference type="EnsemblMetazoa" id="XP_020900919.1"/>
    </source>
</evidence>
<dbReference type="GO" id="GO:0006364">
    <property type="term" value="P:rRNA processing"/>
    <property type="evidence" value="ECO:0007669"/>
    <property type="project" value="TreeGrafter"/>
</dbReference>